<evidence type="ECO:0000313" key="3">
    <source>
        <dbReference type="Proteomes" id="UP000800093"/>
    </source>
</evidence>
<organism evidence="2 3">
    <name type="scientific">Lojkania enalia</name>
    <dbReference type="NCBI Taxonomy" id="147567"/>
    <lineage>
        <taxon>Eukaryota</taxon>
        <taxon>Fungi</taxon>
        <taxon>Dikarya</taxon>
        <taxon>Ascomycota</taxon>
        <taxon>Pezizomycotina</taxon>
        <taxon>Dothideomycetes</taxon>
        <taxon>Pleosporomycetidae</taxon>
        <taxon>Pleosporales</taxon>
        <taxon>Pleosporales incertae sedis</taxon>
        <taxon>Lojkania</taxon>
    </lineage>
</organism>
<protein>
    <submittedName>
        <fullName evidence="2">Uncharacterized protein</fullName>
    </submittedName>
</protein>
<dbReference type="EMBL" id="ML986578">
    <property type="protein sequence ID" value="KAF2270865.1"/>
    <property type="molecule type" value="Genomic_DNA"/>
</dbReference>
<dbReference type="AlphaFoldDB" id="A0A9P4TRZ7"/>
<reference evidence="3" key="1">
    <citation type="journal article" date="2020" name="Stud. Mycol.">
        <title>101 Dothideomycetes genomes: A test case for predicting lifestyles and emergence of pathogens.</title>
        <authorList>
            <person name="Haridas S."/>
            <person name="Albert R."/>
            <person name="Binder M."/>
            <person name="Bloem J."/>
            <person name="LaButti K."/>
            <person name="Salamov A."/>
            <person name="Andreopoulos B."/>
            <person name="Baker S."/>
            <person name="Barry K."/>
            <person name="Bills G."/>
            <person name="Bluhm B."/>
            <person name="Cannon C."/>
            <person name="Castanera R."/>
            <person name="Culley D."/>
            <person name="Daum C."/>
            <person name="Ezra D."/>
            <person name="Gonzalez J."/>
            <person name="Henrissat B."/>
            <person name="Kuo A."/>
            <person name="Liang C."/>
            <person name="Lipzen A."/>
            <person name="Lutzoni F."/>
            <person name="Magnuson J."/>
            <person name="Mondo S."/>
            <person name="Nolan M."/>
            <person name="Ohm R."/>
            <person name="Pangilinan J."/>
            <person name="Park H.-J."/>
            <person name="Ramirez L."/>
            <person name="Alfaro M."/>
            <person name="Sun H."/>
            <person name="Tritt A."/>
            <person name="Yoshinaga Y."/>
            <person name="Zwiers L.-H."/>
            <person name="Turgeon B."/>
            <person name="Goodwin S."/>
            <person name="Spatafora J."/>
            <person name="Crous P."/>
            <person name="Grigoriev I."/>
        </authorList>
    </citation>
    <scope>NUCLEOTIDE SEQUENCE [LARGE SCALE GENOMIC DNA]</scope>
    <source>
        <strain evidence="3">CBS 304.66</strain>
    </source>
</reference>
<sequence length="149" mass="16625">MPSNLNIRNFRETKVHFPRECMKKSYPIGCRLCSIDWRKPAKARETLPYSPIPLLSKAVSDGKVHSAHSHHRQEDLMRVAADRQRPQASKAPLVAPPAAWPARKDASVQTPVKGNLTRNSVHYLDAAPRLTTPNEATPWNPTCGVESIS</sequence>
<keyword evidence="3" id="KW-1185">Reference proteome</keyword>
<evidence type="ECO:0000256" key="1">
    <source>
        <dbReference type="SAM" id="MobiDB-lite"/>
    </source>
</evidence>
<feature type="region of interest" description="Disordered" evidence="1">
    <location>
        <begin position="82"/>
        <end position="110"/>
    </location>
</feature>
<name>A0A9P4TRZ7_9PLEO</name>
<accession>A0A9P4TRZ7</accession>
<comment type="caution">
    <text evidence="2">The sequence shown here is derived from an EMBL/GenBank/DDBJ whole genome shotgun (WGS) entry which is preliminary data.</text>
</comment>
<gene>
    <name evidence="2" type="ORF">CC78DRAFT_538578</name>
</gene>
<evidence type="ECO:0000313" key="2">
    <source>
        <dbReference type="EMBL" id="KAF2270865.1"/>
    </source>
</evidence>
<proteinExistence type="predicted"/>
<dbReference type="Proteomes" id="UP000800093">
    <property type="component" value="Unassembled WGS sequence"/>
</dbReference>